<feature type="compositionally biased region" description="Low complexity" evidence="4">
    <location>
        <begin position="454"/>
        <end position="477"/>
    </location>
</feature>
<evidence type="ECO:0000256" key="2">
    <source>
        <dbReference type="ARBA" id="ARBA00022980"/>
    </source>
</evidence>
<dbReference type="CDD" id="cd05688">
    <property type="entry name" value="S1_RPS1_repeat_ec3"/>
    <property type="match status" value="1"/>
</dbReference>
<dbReference type="GO" id="GO:0005840">
    <property type="term" value="C:ribosome"/>
    <property type="evidence" value="ECO:0007669"/>
    <property type="project" value="UniProtKB-KW"/>
</dbReference>
<sequence>MPSTTTSPQVAVNDIGSAEDFLAAIDATIKYFNDGDIVEGTIVKVDRDEVLLDIGYKTEGVIPSRELSIKHDVDPNEVVSVGDEVEALVLTKEDKEGRLILSKKRAQYERAWGTIEELKEKDEAVKGTVIEVVKGGLILDIGLRGFLPASLVEMRRVRDLQPYVGKEIEAKIIELDKNRNNVVLSRRAWLEQTQSEVRSEFLHQLQKGQVRKGVVSSIVNFGAFVDLGGVDGLVHVSELSWKHIDHPSEVVEVGTEVTVEVLDVDLDRERVSLSLKATQEDPWRQFARTHAIGQIVPGKVTKLVPFGAFVRVEEGIEGLVHISELAERHVEVPDQVVGVGDDALVKVIDIDLERRRISLSLKQANEDYAEEFDPSKYGMADSYDEGGNYIFPEGFDSETNEWLDGYEKQREEWEGRYAEAERRHKMHTAQMEKTAKDEAAEAANTNYSSESGQAPAEAEGDAPAASAPASTGGSLASDAQLAALREKLSGNA</sequence>
<keyword evidence="7" id="KW-1185">Reference proteome</keyword>
<dbReference type="SMART" id="SM00316">
    <property type="entry name" value="S1"/>
    <property type="match status" value="4"/>
</dbReference>
<reference evidence="6 7" key="1">
    <citation type="submission" date="2024-03" db="EMBL/GenBank/DDBJ databases">
        <title>Natural products discovery in diverse microorganisms through a two-stage MS feature dereplication strategy.</title>
        <authorList>
            <person name="Zhang R."/>
        </authorList>
    </citation>
    <scope>NUCLEOTIDE SEQUENCE [LARGE SCALE GENOMIC DNA]</scope>
    <source>
        <strain evidence="6 7">18930</strain>
    </source>
</reference>
<dbReference type="Gene3D" id="2.40.50.140">
    <property type="entry name" value="Nucleic acid-binding proteins"/>
    <property type="match status" value="4"/>
</dbReference>
<evidence type="ECO:0000256" key="1">
    <source>
        <dbReference type="ARBA" id="ARBA00006767"/>
    </source>
</evidence>
<dbReference type="SUPFAM" id="SSF50249">
    <property type="entry name" value="Nucleic acid-binding proteins"/>
    <property type="match status" value="4"/>
</dbReference>
<dbReference type="Pfam" id="PF00575">
    <property type="entry name" value="S1"/>
    <property type="match status" value="4"/>
</dbReference>
<evidence type="ECO:0000313" key="6">
    <source>
        <dbReference type="EMBL" id="WXG70417.1"/>
    </source>
</evidence>
<dbReference type="CDD" id="cd05687">
    <property type="entry name" value="S1_RPS1_repeat_ec1_hs1"/>
    <property type="match status" value="1"/>
</dbReference>
<dbReference type="PANTHER" id="PTHR10724:SF7">
    <property type="entry name" value="SMALL RIBOSOMAL SUBUNIT PROTEIN BS1C"/>
    <property type="match status" value="1"/>
</dbReference>
<feature type="region of interest" description="Disordered" evidence="4">
    <location>
        <begin position="418"/>
        <end position="478"/>
    </location>
</feature>
<dbReference type="InterPro" id="IPR035104">
    <property type="entry name" value="Ribosomal_protein_S1-like"/>
</dbReference>
<comment type="similarity">
    <text evidence="1">Belongs to the bacterial ribosomal protein bS1 family.</text>
</comment>
<evidence type="ECO:0000256" key="4">
    <source>
        <dbReference type="SAM" id="MobiDB-lite"/>
    </source>
</evidence>
<keyword evidence="2 6" id="KW-0689">Ribosomal protein</keyword>
<dbReference type="InterPro" id="IPR012340">
    <property type="entry name" value="NA-bd_OB-fold"/>
</dbReference>
<evidence type="ECO:0000259" key="5">
    <source>
        <dbReference type="PROSITE" id="PS50126"/>
    </source>
</evidence>
<gene>
    <name evidence="6" type="primary">rpsA</name>
    <name evidence="6" type="ORF">WDS16_07920</name>
</gene>
<dbReference type="CDD" id="cd04465">
    <property type="entry name" value="S1_RPS1_repeat_ec2_hs2"/>
    <property type="match status" value="1"/>
</dbReference>
<dbReference type="PRINTS" id="PR00681">
    <property type="entry name" value="RIBOSOMALS1"/>
</dbReference>
<protein>
    <submittedName>
        <fullName evidence="6">30S ribosomal protein S1</fullName>
    </submittedName>
</protein>
<dbReference type="EMBL" id="CP147846">
    <property type="protein sequence ID" value="WXG70417.1"/>
    <property type="molecule type" value="Genomic_DNA"/>
</dbReference>
<dbReference type="Proteomes" id="UP001432000">
    <property type="component" value="Chromosome"/>
</dbReference>
<evidence type="ECO:0000256" key="3">
    <source>
        <dbReference type="ARBA" id="ARBA00023274"/>
    </source>
</evidence>
<accession>A0ABZ2PQY7</accession>
<evidence type="ECO:0000313" key="7">
    <source>
        <dbReference type="Proteomes" id="UP001432000"/>
    </source>
</evidence>
<name>A0ABZ2PQY7_9NOCA</name>
<dbReference type="NCBIfam" id="NF005911">
    <property type="entry name" value="PRK07899.1"/>
    <property type="match status" value="1"/>
</dbReference>
<feature type="domain" description="S1 motif" evidence="5">
    <location>
        <begin position="293"/>
        <end position="362"/>
    </location>
</feature>
<dbReference type="InterPro" id="IPR050437">
    <property type="entry name" value="Ribos_protein_bS1-like"/>
</dbReference>
<dbReference type="PANTHER" id="PTHR10724">
    <property type="entry name" value="30S RIBOSOMAL PROTEIN S1"/>
    <property type="match status" value="1"/>
</dbReference>
<dbReference type="InterPro" id="IPR003029">
    <property type="entry name" value="S1_domain"/>
</dbReference>
<feature type="domain" description="S1 motif" evidence="5">
    <location>
        <begin position="208"/>
        <end position="276"/>
    </location>
</feature>
<dbReference type="NCBIfam" id="NF005208">
    <property type="entry name" value="PRK06676.1"/>
    <property type="match status" value="1"/>
</dbReference>
<feature type="domain" description="S1 motif" evidence="5">
    <location>
        <begin position="35"/>
        <end position="104"/>
    </location>
</feature>
<dbReference type="RefSeq" id="WP_338891809.1">
    <property type="nucleotide sequence ID" value="NZ_CP147846.1"/>
</dbReference>
<dbReference type="PROSITE" id="PS50126">
    <property type="entry name" value="S1"/>
    <property type="match status" value="4"/>
</dbReference>
<feature type="domain" description="S1 motif" evidence="5">
    <location>
        <begin position="122"/>
        <end position="187"/>
    </location>
</feature>
<organism evidence="6 7">
    <name type="scientific">Rhodococcus sovatensis</name>
    <dbReference type="NCBI Taxonomy" id="1805840"/>
    <lineage>
        <taxon>Bacteria</taxon>
        <taxon>Bacillati</taxon>
        <taxon>Actinomycetota</taxon>
        <taxon>Actinomycetes</taxon>
        <taxon>Mycobacteriales</taxon>
        <taxon>Nocardiaceae</taxon>
        <taxon>Rhodococcus</taxon>
    </lineage>
</organism>
<proteinExistence type="inferred from homology"/>
<keyword evidence="3" id="KW-0687">Ribonucleoprotein</keyword>